<keyword evidence="4 6" id="KW-0472">Membrane</keyword>
<sequence>MPQHPPEPPARDREASPKENRRRWPKRLKRLILIVTPIAAIAGTAGAAYLWYFVNTELSPLVGRELSKLFDRPVNVGPVQRVSLTGIRVGESTIPATATDPDRAIVPAVEVGFDPLQFLLTRTLSLDVTLLDPQLYLEQRRDEAWLKTTLHTEDDGKDSAIEIQLDAIRFRDGQLTLQPNAEVRAELLDTEPKPIPPVVVTPLDGQALFLDNQKRIAFEVTGTPATGGELDIDGEVLVDTLDIKLGVRAGDLSGPNIMPLIPNLPIAVFAGTLGANLTLTLRETEVLQWQGIASFNDITARLATLEPNLTQATGRLRFSELKVALEDTRAFYGELFGTAAGTIDTTADYNLNIQLPPTTLEKVTNTLDLETPVPVTGEIAGDFQVTGPLEAPIFSGTVANTKVARIDKIDFDRLRGQIRIDAIAGQMVLESLIGEPVAGGRITGSGAIPLAPDEGMSLNFTARNLPGDALGEVYSGGPSDVAIGPIQGRARVRGTPENPVTFVNWDAREGDYPASGEIVVTGAISSFRNTRIQVPGGELQVTGSANQQTRLWQAFVTTDELALAPLLPPGSPSVEGAIAANVQLSGTLDSFELGEIDAEGGGFLSLGDRGTVAATGSLQNGRWTAQIATSDLSLNPFVPDLAVPVGLPSAEIDLAGRIDSFDPAQLAASGTATVRIAGGTLQTEGEIDRGNFQLAVAASGIPVDRLAENLPVPIRLNAGNLRVSGNLADLNLGAIAARTEFDAIVAGAPIRGNGQLDRGDFQLALDTANLQLNPFAPALPVPVELVEGELTVFGNVNRLDPAQVRATTRVALDVAETRIAGTGQLNRGDFELSLRGDRLSLNRFSPDLPVPVEVRDAEFTVLGNLADLDPNQIAASGSARVDLAGGDLLANGTVKAGGFQGAIAASGLDLTALAPDLPVPVTLVGGRAEVAGRLDDLDPQNIDGTATVALTVAGGRVKGEGSLQQGRWQGAIAADGLNLNAFAPQLTESLELSTGTVNLSGSLASFSLADLRADGNLSAALSAPVGTDSPLSPFATSVSPFRTSFRWTGEVLQIREAIAPGLSANGSVFVDVAGVDFPQISGFDFNLQLNRFNLDGLPIPGGNPLALMSPPGEPVPPLVAGSVEFVGRLRGEATPTEASPLPNVPFAISLMGEMQLHDFALATLQFEPLLSGPVAVDTREGVNVSLKGENDEIAVSLNRQFLPESFSLRQGEIVARGRLQGDEFVAVARNFPLALLNLAPAPDLGFDRVAGSLSGSVRFNLATSRGLADLEITDPAIGYITLKRFAGRIYYEDGIVALDEGSLALGESLYRMEGRLAIADNPQFQGKIAIDRGRIQDLLEALKLFEIDDFLRAGTPPEYADARAIVAQGVGLPQASLENQLRRFSEITALVRQNAILRQAPGIPELADVRGEVTGELAFNGSLEAGLQMSFDLEARQVEWRPQRPYQEVVGDRVVLQENRIINIDRALLRGTLNNEILTLNPLRIEAEDTLVSFVGTVGGQNQSGRLEVSNLSVADLRNFAELPPGIALTGLLNLKANLAGSLENPQARGEVSFLEGTINRESIPGVRGGFSYANSRLTFSSFEPSAVQMTGSVPIPPSPGNDAIRLDVDIENRGLTLVNLLSANQVEWVDGTGKVQFEARGRLNAERGAIEELVARGTATIENATINAQALPEPLTNVTGTARFETDRIIVEGVQGEFSEGQVVASGVLPIFLPLEPEDKDRQNPLTVGLDRLAVNLKGLYRGGVDGGLLVGGTALAPEISGELRLADGVVLLPTEETQTTPPPPAEGDISEAFPGPEYKNLRVILGPNLEIASPPLLSFAAVGDLTINGFLDDLRPRGTIRLERGQVNLFATQFRLVRSYDNIAVFQGNLDPFLDVRLLATVREVNRANITSNPNSSEINEAIDTNILGSVRTIRVQAQVTGDASQLDRNLQLTSSPSRTEQEIVALIGGGFINTLGQGDTTLALANLAGGALLSGFQNTIANALRLSEFRLSPAIVKSGSSDQLALEAEAGLDITRKFSVSIQRILLDKQPTQLNLRYRVNDRIMLRGSTDFDEDNRALVEYEFRF</sequence>
<evidence type="ECO:0000256" key="4">
    <source>
        <dbReference type="ARBA" id="ARBA00023136"/>
    </source>
</evidence>
<dbReference type="RefSeq" id="WP_168571434.1">
    <property type="nucleotide sequence ID" value="NZ_CP051167.1"/>
</dbReference>
<keyword evidence="2 6" id="KW-0812">Transmembrane</keyword>
<evidence type="ECO:0000256" key="3">
    <source>
        <dbReference type="ARBA" id="ARBA00022989"/>
    </source>
</evidence>
<name>A0A6H1U330_9CYAN</name>
<dbReference type="InterPro" id="IPR053022">
    <property type="entry name" value="Chloroplast_translocon_comp"/>
</dbReference>
<dbReference type="PANTHER" id="PTHR34457">
    <property type="entry name" value="EMBRYO DEFECTIVE 2410"/>
    <property type="match status" value="1"/>
</dbReference>
<feature type="transmembrane region" description="Helical" evidence="6">
    <location>
        <begin position="31"/>
        <end position="54"/>
    </location>
</feature>
<dbReference type="GO" id="GO:0005886">
    <property type="term" value="C:plasma membrane"/>
    <property type="evidence" value="ECO:0007669"/>
    <property type="project" value="InterPro"/>
</dbReference>
<feature type="domain" description="Translocation and assembly module TamB C-terminal" evidence="7">
    <location>
        <begin position="1696"/>
        <end position="2069"/>
    </location>
</feature>
<reference evidence="8 9" key="1">
    <citation type="submission" date="2020-04" db="EMBL/GenBank/DDBJ databases">
        <authorList>
            <person name="Basu S."/>
            <person name="Maruthanayagam V."/>
            <person name="Chakraborty S."/>
            <person name="Pramanik A."/>
            <person name="Mukherjee J."/>
            <person name="Brink B."/>
        </authorList>
    </citation>
    <scope>NUCLEOTIDE SEQUENCE [LARGE SCALE GENOMIC DNA]</scope>
    <source>
        <strain evidence="8 9">AP17</strain>
    </source>
</reference>
<proteinExistence type="predicted"/>
<keyword evidence="9" id="KW-1185">Reference proteome</keyword>
<keyword evidence="3 6" id="KW-1133">Transmembrane helix</keyword>
<evidence type="ECO:0000256" key="2">
    <source>
        <dbReference type="ARBA" id="ARBA00022692"/>
    </source>
</evidence>
<gene>
    <name evidence="8" type="ORF">HCG48_24020</name>
</gene>
<feature type="region of interest" description="Disordered" evidence="5">
    <location>
        <begin position="1"/>
        <end position="22"/>
    </location>
</feature>
<dbReference type="PANTHER" id="PTHR34457:SF3">
    <property type="entry name" value="PROTEIN TIC236, CHLOROPLASTIC"/>
    <property type="match status" value="1"/>
</dbReference>
<dbReference type="KEGG" id="oxy:HCG48_24020"/>
<protein>
    <submittedName>
        <fullName evidence="8">DUF748 domain-containing protein</fullName>
    </submittedName>
</protein>
<evidence type="ECO:0000313" key="8">
    <source>
        <dbReference type="EMBL" id="QIZ73288.1"/>
    </source>
</evidence>
<dbReference type="InterPro" id="IPR007452">
    <property type="entry name" value="TamB_C"/>
</dbReference>
<comment type="subcellular location">
    <subcellularLocation>
        <location evidence="1">Membrane</location>
        <topology evidence="1">Single-pass membrane protein</topology>
    </subcellularLocation>
</comment>
<evidence type="ECO:0000256" key="1">
    <source>
        <dbReference type="ARBA" id="ARBA00004167"/>
    </source>
</evidence>
<accession>A0A6H1U330</accession>
<evidence type="ECO:0000256" key="6">
    <source>
        <dbReference type="SAM" id="Phobius"/>
    </source>
</evidence>
<dbReference type="Proteomes" id="UP000500857">
    <property type="component" value="Chromosome"/>
</dbReference>
<dbReference type="Pfam" id="PF04357">
    <property type="entry name" value="TamB"/>
    <property type="match status" value="1"/>
</dbReference>
<evidence type="ECO:0000256" key="5">
    <source>
        <dbReference type="SAM" id="MobiDB-lite"/>
    </source>
</evidence>
<organism evidence="8 9">
    <name type="scientific">Oxynema aestuarii AP17</name>
    <dbReference type="NCBI Taxonomy" id="2064643"/>
    <lineage>
        <taxon>Bacteria</taxon>
        <taxon>Bacillati</taxon>
        <taxon>Cyanobacteriota</taxon>
        <taxon>Cyanophyceae</taxon>
        <taxon>Oscillatoriophycideae</taxon>
        <taxon>Oscillatoriales</taxon>
        <taxon>Oscillatoriaceae</taxon>
        <taxon>Oxynema</taxon>
        <taxon>Oxynema aestuarii</taxon>
    </lineage>
</organism>
<dbReference type="GO" id="GO:0009306">
    <property type="term" value="P:protein secretion"/>
    <property type="evidence" value="ECO:0007669"/>
    <property type="project" value="InterPro"/>
</dbReference>
<dbReference type="EMBL" id="CP051167">
    <property type="protein sequence ID" value="QIZ73288.1"/>
    <property type="molecule type" value="Genomic_DNA"/>
</dbReference>
<feature type="compositionally biased region" description="Basic and acidic residues" evidence="5">
    <location>
        <begin position="9"/>
        <end position="19"/>
    </location>
</feature>
<evidence type="ECO:0000313" key="9">
    <source>
        <dbReference type="Proteomes" id="UP000500857"/>
    </source>
</evidence>
<evidence type="ECO:0000259" key="7">
    <source>
        <dbReference type="Pfam" id="PF04357"/>
    </source>
</evidence>